<dbReference type="PROSITE" id="PS51257">
    <property type="entry name" value="PROKAR_LIPOPROTEIN"/>
    <property type="match status" value="1"/>
</dbReference>
<feature type="signal peptide" evidence="3">
    <location>
        <begin position="1"/>
        <end position="26"/>
    </location>
</feature>
<feature type="compositionally biased region" description="Low complexity" evidence="2">
    <location>
        <begin position="208"/>
        <end position="237"/>
    </location>
</feature>
<feature type="region of interest" description="Disordered" evidence="2">
    <location>
        <begin position="208"/>
        <end position="243"/>
    </location>
</feature>
<dbReference type="GO" id="GO:0016787">
    <property type="term" value="F:hydrolase activity"/>
    <property type="evidence" value="ECO:0007669"/>
    <property type="project" value="UniProtKB-KW"/>
</dbReference>
<gene>
    <name evidence="4" type="ORF">GCM10010226_51390</name>
</gene>
<name>A0A918HKA0_9ACTN</name>
<reference evidence="4" key="1">
    <citation type="journal article" date="2014" name="Int. J. Syst. Evol. Microbiol.">
        <title>Complete genome sequence of Corynebacterium casei LMG S-19264T (=DSM 44701T), isolated from a smear-ripened cheese.</title>
        <authorList>
            <consortium name="US DOE Joint Genome Institute (JGI-PGF)"/>
            <person name="Walter F."/>
            <person name="Albersmeier A."/>
            <person name="Kalinowski J."/>
            <person name="Ruckert C."/>
        </authorList>
    </citation>
    <scope>NUCLEOTIDE SEQUENCE</scope>
    <source>
        <strain evidence="4">JCM 4125</strain>
    </source>
</reference>
<comment type="caution">
    <text evidence="4">The sequence shown here is derived from an EMBL/GenBank/DDBJ whole genome shotgun (WGS) entry which is preliminary data.</text>
</comment>
<evidence type="ECO:0000313" key="5">
    <source>
        <dbReference type="Proteomes" id="UP000646776"/>
    </source>
</evidence>
<dbReference type="EMBL" id="BMSA01000016">
    <property type="protein sequence ID" value="GGT67299.1"/>
    <property type="molecule type" value="Genomic_DNA"/>
</dbReference>
<dbReference type="Proteomes" id="UP000646776">
    <property type="component" value="Unassembled WGS sequence"/>
</dbReference>
<feature type="region of interest" description="Disordered" evidence="2">
    <location>
        <begin position="28"/>
        <end position="58"/>
    </location>
</feature>
<dbReference type="Pfam" id="PF04203">
    <property type="entry name" value="Sortase"/>
    <property type="match status" value="1"/>
</dbReference>
<dbReference type="CDD" id="cd05829">
    <property type="entry name" value="Sortase_F"/>
    <property type="match status" value="1"/>
</dbReference>
<accession>A0A918HKA0</accession>
<evidence type="ECO:0000256" key="3">
    <source>
        <dbReference type="SAM" id="SignalP"/>
    </source>
</evidence>
<sequence length="243" mass="25227">MSPFSRRVLAATALAALLTGCAGHGADPPAVPAADRSTATARGTTGTPPAPAGRPLARSVPVGLRIPAIGVDTPVMRLGLASDGTVQVPPIEEDDRAGWYRHSPTPGQRGPSVLLGHVTVGEYGDGVFRHLDRLRRGDAILARLENGTTARFAVTEVRTVDKTDFPTRDVYGNVDRPELRLITCGGPRAGDGYRDNVIVFAALDRTASDAGSSDTASSKSSQSSQSSASSKSVNSSNTPAGER</sequence>
<feature type="compositionally biased region" description="Low complexity" evidence="2">
    <location>
        <begin position="33"/>
        <end position="58"/>
    </location>
</feature>
<dbReference type="InterPro" id="IPR042001">
    <property type="entry name" value="Sortase_F"/>
</dbReference>
<keyword evidence="3" id="KW-0732">Signal</keyword>
<keyword evidence="1" id="KW-0378">Hydrolase</keyword>
<dbReference type="AlphaFoldDB" id="A0A918HKA0"/>
<protein>
    <submittedName>
        <fullName evidence="4">Class F sortase</fullName>
    </submittedName>
</protein>
<dbReference type="SUPFAM" id="SSF63817">
    <property type="entry name" value="Sortase"/>
    <property type="match status" value="1"/>
</dbReference>
<proteinExistence type="predicted"/>
<keyword evidence="5" id="KW-1185">Reference proteome</keyword>
<evidence type="ECO:0000256" key="1">
    <source>
        <dbReference type="ARBA" id="ARBA00022801"/>
    </source>
</evidence>
<evidence type="ECO:0000313" key="4">
    <source>
        <dbReference type="EMBL" id="GGT67299.1"/>
    </source>
</evidence>
<evidence type="ECO:0000256" key="2">
    <source>
        <dbReference type="SAM" id="MobiDB-lite"/>
    </source>
</evidence>
<reference evidence="4" key="2">
    <citation type="submission" date="2020-09" db="EMBL/GenBank/DDBJ databases">
        <authorList>
            <person name="Sun Q."/>
            <person name="Ohkuma M."/>
        </authorList>
    </citation>
    <scope>NUCLEOTIDE SEQUENCE</scope>
    <source>
        <strain evidence="4">JCM 4125</strain>
    </source>
</reference>
<organism evidence="4 5">
    <name type="scientific">Streptomyces phaeofaciens</name>
    <dbReference type="NCBI Taxonomy" id="68254"/>
    <lineage>
        <taxon>Bacteria</taxon>
        <taxon>Bacillati</taxon>
        <taxon>Actinomycetota</taxon>
        <taxon>Actinomycetes</taxon>
        <taxon>Kitasatosporales</taxon>
        <taxon>Streptomycetaceae</taxon>
        <taxon>Streptomyces</taxon>
    </lineage>
</organism>
<dbReference type="NCBIfam" id="NF033748">
    <property type="entry name" value="class_F_sortase"/>
    <property type="match status" value="1"/>
</dbReference>
<dbReference type="Gene3D" id="2.40.260.10">
    <property type="entry name" value="Sortase"/>
    <property type="match status" value="1"/>
</dbReference>
<dbReference type="RefSeq" id="WP_189713750.1">
    <property type="nucleotide sequence ID" value="NZ_BMSA01000016.1"/>
</dbReference>
<dbReference type="InterPro" id="IPR005754">
    <property type="entry name" value="Sortase"/>
</dbReference>
<dbReference type="InterPro" id="IPR023365">
    <property type="entry name" value="Sortase_dom-sf"/>
</dbReference>
<feature type="chain" id="PRO_5038493465" evidence="3">
    <location>
        <begin position="27"/>
        <end position="243"/>
    </location>
</feature>